<dbReference type="EnsemblMetazoa" id="PPA41961.1">
    <property type="protein sequence ID" value="PPA41961.1"/>
    <property type="gene ID" value="WBGene00280330"/>
</dbReference>
<proteinExistence type="predicted"/>
<organism evidence="1 2">
    <name type="scientific">Pristionchus pacificus</name>
    <name type="common">Parasitic nematode worm</name>
    <dbReference type="NCBI Taxonomy" id="54126"/>
    <lineage>
        <taxon>Eukaryota</taxon>
        <taxon>Metazoa</taxon>
        <taxon>Ecdysozoa</taxon>
        <taxon>Nematoda</taxon>
        <taxon>Chromadorea</taxon>
        <taxon>Rhabditida</taxon>
        <taxon>Rhabditina</taxon>
        <taxon>Diplogasteromorpha</taxon>
        <taxon>Diplogasteroidea</taxon>
        <taxon>Neodiplogasteridae</taxon>
        <taxon>Pristionchus</taxon>
    </lineage>
</organism>
<protein>
    <submittedName>
        <fullName evidence="1">Uncharacterized protein</fullName>
    </submittedName>
</protein>
<evidence type="ECO:0000313" key="2">
    <source>
        <dbReference type="Proteomes" id="UP000005239"/>
    </source>
</evidence>
<reference evidence="2" key="1">
    <citation type="journal article" date="2008" name="Nat. Genet.">
        <title>The Pristionchus pacificus genome provides a unique perspective on nematode lifestyle and parasitism.</title>
        <authorList>
            <person name="Dieterich C."/>
            <person name="Clifton S.W."/>
            <person name="Schuster L.N."/>
            <person name="Chinwalla A."/>
            <person name="Delehaunty K."/>
            <person name="Dinkelacker I."/>
            <person name="Fulton L."/>
            <person name="Fulton R."/>
            <person name="Godfrey J."/>
            <person name="Minx P."/>
            <person name="Mitreva M."/>
            <person name="Roeseler W."/>
            <person name="Tian H."/>
            <person name="Witte H."/>
            <person name="Yang S.P."/>
            <person name="Wilson R.K."/>
            <person name="Sommer R.J."/>
        </authorList>
    </citation>
    <scope>NUCLEOTIDE SEQUENCE [LARGE SCALE GENOMIC DNA]</scope>
    <source>
        <strain evidence="2">PS312</strain>
    </source>
</reference>
<accession>A0A8R1YW94</accession>
<gene>
    <name evidence="1" type="primary">WBGene00280330</name>
</gene>
<dbReference type="AlphaFoldDB" id="A0A2A6BZW5"/>
<sequence>MKFVLVFSILSITVTAEKVRCDANVVKETPTGELIPLPLLKYCPDVVYFVCG</sequence>
<evidence type="ECO:0000313" key="1">
    <source>
        <dbReference type="EnsemblMetazoa" id="PPA41961.1"/>
    </source>
</evidence>
<dbReference type="Proteomes" id="UP000005239">
    <property type="component" value="Unassembled WGS sequence"/>
</dbReference>
<accession>A0A2A6BZW5</accession>
<name>A0A2A6BZW5_PRIPA</name>
<reference evidence="1" key="2">
    <citation type="submission" date="2022-06" db="UniProtKB">
        <authorList>
            <consortium name="EnsemblMetazoa"/>
        </authorList>
    </citation>
    <scope>IDENTIFICATION</scope>
    <source>
        <strain evidence="1">PS312</strain>
    </source>
</reference>
<keyword evidence="2" id="KW-1185">Reference proteome</keyword>